<evidence type="ECO:0000313" key="1">
    <source>
        <dbReference type="EMBL" id="ART31697.1"/>
    </source>
</evidence>
<gene>
    <name evidence="1" type="ORF">AEK19_MT1506</name>
</gene>
<name>A0A1Y0B2T0_9LAMI</name>
<dbReference type="EMBL" id="KY774314">
    <property type="protein sequence ID" value="ART31697.1"/>
    <property type="molecule type" value="Genomic_DNA"/>
</dbReference>
<organism evidence="1">
    <name type="scientific">Utricularia reniformis</name>
    <dbReference type="NCBI Taxonomy" id="192314"/>
    <lineage>
        <taxon>Eukaryota</taxon>
        <taxon>Viridiplantae</taxon>
        <taxon>Streptophyta</taxon>
        <taxon>Embryophyta</taxon>
        <taxon>Tracheophyta</taxon>
        <taxon>Spermatophyta</taxon>
        <taxon>Magnoliopsida</taxon>
        <taxon>eudicotyledons</taxon>
        <taxon>Gunneridae</taxon>
        <taxon>Pentapetalae</taxon>
        <taxon>asterids</taxon>
        <taxon>lamiids</taxon>
        <taxon>Lamiales</taxon>
        <taxon>Lentibulariaceae</taxon>
        <taxon>Utricularia</taxon>
    </lineage>
</organism>
<proteinExistence type="predicted"/>
<accession>A0A1Y0B2T0</accession>
<dbReference type="AlphaFoldDB" id="A0A1Y0B2T0"/>
<geneLocation type="mitochondrion" evidence="1"/>
<reference evidence="1" key="1">
    <citation type="submission" date="2017-03" db="EMBL/GenBank/DDBJ databases">
        <title>The mitochondrial genome of the carnivorous plant Utricularia reniformis (Lentibulariaceae): structure, comparative analysis and evolutionary landmarks.</title>
        <authorList>
            <person name="Silva S.R."/>
            <person name="Alvarenga D.O."/>
            <person name="Michael T.P."/>
            <person name="Miranda V.F.O."/>
            <person name="Varani A.M."/>
        </authorList>
    </citation>
    <scope>NUCLEOTIDE SEQUENCE</scope>
</reference>
<sequence>MSRMDEAFLDGIDQPSFFRLTDGLPQLTLCINP</sequence>
<protein>
    <submittedName>
        <fullName evidence="1">Uncharacterized protein</fullName>
    </submittedName>
</protein>
<keyword evidence="1" id="KW-0496">Mitochondrion</keyword>